<dbReference type="EMBL" id="HG994367">
    <property type="protein sequence ID" value="CAF1708383.1"/>
    <property type="molecule type" value="Genomic_DNA"/>
</dbReference>
<dbReference type="SMR" id="A0A816ILJ1"/>
<feature type="region of interest" description="Disordered" evidence="1">
    <location>
        <begin position="36"/>
        <end position="77"/>
    </location>
</feature>
<sequence length="77" mass="8913">MELLTSSSWEFLLSRKERYKNFSCDISDDVREQRLKSEMAEKASGGGVGEAKQEEEEEKKEPGRRRRRNCDGRETAA</sequence>
<reference evidence="2" key="1">
    <citation type="submission" date="2021-01" db="EMBL/GenBank/DDBJ databases">
        <authorList>
            <consortium name="Genoscope - CEA"/>
            <person name="William W."/>
        </authorList>
    </citation>
    <scope>NUCLEOTIDE SEQUENCE</scope>
</reference>
<evidence type="ECO:0000256" key="1">
    <source>
        <dbReference type="SAM" id="MobiDB-lite"/>
    </source>
</evidence>
<name>A0A816ILJ1_BRANA</name>
<evidence type="ECO:0000313" key="2">
    <source>
        <dbReference type="EMBL" id="CAF1708383.1"/>
    </source>
</evidence>
<protein>
    <submittedName>
        <fullName evidence="2">(rape) hypothetical protein</fullName>
    </submittedName>
</protein>
<accession>A0A816ILJ1</accession>
<dbReference type="AlphaFoldDB" id="A0A816ILJ1"/>
<proteinExistence type="predicted"/>
<organism evidence="2">
    <name type="scientific">Brassica napus</name>
    <name type="common">Rape</name>
    <dbReference type="NCBI Taxonomy" id="3708"/>
    <lineage>
        <taxon>Eukaryota</taxon>
        <taxon>Viridiplantae</taxon>
        <taxon>Streptophyta</taxon>
        <taxon>Embryophyta</taxon>
        <taxon>Tracheophyta</taxon>
        <taxon>Spermatophyta</taxon>
        <taxon>Magnoliopsida</taxon>
        <taxon>eudicotyledons</taxon>
        <taxon>Gunneridae</taxon>
        <taxon>Pentapetalae</taxon>
        <taxon>rosids</taxon>
        <taxon>malvids</taxon>
        <taxon>Brassicales</taxon>
        <taxon>Brassicaceae</taxon>
        <taxon>Brassiceae</taxon>
        <taxon>Brassica</taxon>
    </lineage>
</organism>
<gene>
    <name evidence="2" type="ORF">DARMORV10_C03P68390.1</name>
</gene>
<dbReference type="Proteomes" id="UP001295469">
    <property type="component" value="Chromosome C03"/>
</dbReference>